<accession>A0A087LYH9</accession>
<dbReference type="EMBL" id="JQGC01000021">
    <property type="protein sequence ID" value="KFL29682.1"/>
    <property type="molecule type" value="Genomic_DNA"/>
</dbReference>
<dbReference type="GO" id="GO:0005975">
    <property type="term" value="P:carbohydrate metabolic process"/>
    <property type="evidence" value="ECO:0007669"/>
    <property type="project" value="InterPro"/>
</dbReference>
<dbReference type="Pfam" id="PF01263">
    <property type="entry name" value="Aldose_epim"/>
    <property type="match status" value="1"/>
</dbReference>
<gene>
    <name evidence="1" type="ORF">JP75_19615</name>
</gene>
<dbReference type="CDD" id="cd09024">
    <property type="entry name" value="Aldose_epim_lacX"/>
    <property type="match status" value="1"/>
</dbReference>
<proteinExistence type="predicted"/>
<dbReference type="OrthoDB" id="9795355at2"/>
<sequence>MQLTRISNSDLTVDVAALGAEMQSLSTRDGRNWLWTGDATYWTGRSPILFPMVGRAPMDVVSVGDKRYQMGQHGFARRSAFTLVEEWREHCIYRLEASEATRAMFPFDFQLDVEHRLEGRAVIVTATVTNRDDKVMPYGVGFHPAFAWPLPGGEGQKHSVTLENGGEPALFRLSGGLVNPEPLASPFVAGKLALDHADFEKDAMIFPEGAGAGLVYGAENGPNIHFTWENLPNFALWTKPGAGFVCLEPWQGTAAEVGGSDALDQRPYTALLGPGAVAKYSFRAELVG</sequence>
<dbReference type="Gene3D" id="2.70.98.10">
    <property type="match status" value="1"/>
</dbReference>
<dbReference type="GO" id="GO:0016853">
    <property type="term" value="F:isomerase activity"/>
    <property type="evidence" value="ECO:0007669"/>
    <property type="project" value="InterPro"/>
</dbReference>
<dbReference type="RefSeq" id="WP_035086023.1">
    <property type="nucleotide sequence ID" value="NZ_JQGC01000021.1"/>
</dbReference>
<protein>
    <submittedName>
        <fullName evidence="1">Aldose epimerase</fullName>
    </submittedName>
</protein>
<dbReference type="InterPro" id="IPR037481">
    <property type="entry name" value="LacX"/>
</dbReference>
<dbReference type="AlphaFoldDB" id="A0A087LYH9"/>
<dbReference type="Proteomes" id="UP000028981">
    <property type="component" value="Unassembled WGS sequence"/>
</dbReference>
<dbReference type="InterPro" id="IPR014718">
    <property type="entry name" value="GH-type_carb-bd"/>
</dbReference>
<name>A0A087LYH9_9HYPH</name>
<dbReference type="GO" id="GO:0030246">
    <property type="term" value="F:carbohydrate binding"/>
    <property type="evidence" value="ECO:0007669"/>
    <property type="project" value="InterPro"/>
</dbReference>
<dbReference type="STRING" id="46914.JP75_19615"/>
<keyword evidence="2" id="KW-1185">Reference proteome</keyword>
<evidence type="ECO:0000313" key="1">
    <source>
        <dbReference type="EMBL" id="KFL29682.1"/>
    </source>
</evidence>
<organism evidence="1 2">
    <name type="scientific">Devosia riboflavina</name>
    <dbReference type="NCBI Taxonomy" id="46914"/>
    <lineage>
        <taxon>Bacteria</taxon>
        <taxon>Pseudomonadati</taxon>
        <taxon>Pseudomonadota</taxon>
        <taxon>Alphaproteobacteria</taxon>
        <taxon>Hyphomicrobiales</taxon>
        <taxon>Devosiaceae</taxon>
        <taxon>Devosia</taxon>
    </lineage>
</organism>
<evidence type="ECO:0000313" key="2">
    <source>
        <dbReference type="Proteomes" id="UP000028981"/>
    </source>
</evidence>
<comment type="caution">
    <text evidence="1">The sequence shown here is derived from an EMBL/GenBank/DDBJ whole genome shotgun (WGS) entry which is preliminary data.</text>
</comment>
<dbReference type="InterPro" id="IPR011013">
    <property type="entry name" value="Gal_mutarotase_sf_dom"/>
</dbReference>
<reference evidence="1 2" key="1">
    <citation type="submission" date="2014-08" db="EMBL/GenBank/DDBJ databases">
        <authorList>
            <person name="Hassan Y.I."/>
            <person name="Lepp D."/>
            <person name="Zhou T."/>
        </authorList>
    </citation>
    <scope>NUCLEOTIDE SEQUENCE [LARGE SCALE GENOMIC DNA]</scope>
    <source>
        <strain evidence="1 2">IFO13584</strain>
    </source>
</reference>
<dbReference type="SUPFAM" id="SSF74650">
    <property type="entry name" value="Galactose mutarotase-like"/>
    <property type="match status" value="1"/>
</dbReference>
<dbReference type="InterPro" id="IPR008183">
    <property type="entry name" value="Aldose_1/G6P_1-epimerase"/>
</dbReference>